<dbReference type="Proteomes" id="UP000187209">
    <property type="component" value="Unassembled WGS sequence"/>
</dbReference>
<evidence type="ECO:0008006" key="3">
    <source>
        <dbReference type="Google" id="ProtNLM"/>
    </source>
</evidence>
<proteinExistence type="predicted"/>
<name>A0A1R2CMJ4_9CILI</name>
<sequence>MEHHVKEFELPKGSVKMDKCMKIFHGENELLIADFLGEKVLLKKPSDRMYHDVNLEIFIFYFKTHRNLANCLGYIQIKSERYLVFDYQTMSLKNFKNICQDSASKEKIRRNLMNVFEFLYLQGIYIERLSLEDIVIDDTNDIKIYNLGGTTYNTAYNQEEKILHDEVLNHLLENFN</sequence>
<reference evidence="1 2" key="1">
    <citation type="submission" date="2016-11" db="EMBL/GenBank/DDBJ databases">
        <title>The macronuclear genome of Stentor coeruleus: a giant cell with tiny introns.</title>
        <authorList>
            <person name="Slabodnick M."/>
            <person name="Ruby J.G."/>
            <person name="Reiff S.B."/>
            <person name="Swart E.C."/>
            <person name="Gosai S."/>
            <person name="Prabakaran S."/>
            <person name="Witkowska E."/>
            <person name="Larue G.E."/>
            <person name="Fisher S."/>
            <person name="Freeman R.M."/>
            <person name="Gunawardena J."/>
            <person name="Chu W."/>
            <person name="Stover N.A."/>
            <person name="Gregory B.D."/>
            <person name="Nowacki M."/>
            <person name="Derisi J."/>
            <person name="Roy S.W."/>
            <person name="Marshall W.F."/>
            <person name="Sood P."/>
        </authorList>
    </citation>
    <scope>NUCLEOTIDE SEQUENCE [LARGE SCALE GENOMIC DNA]</scope>
    <source>
        <strain evidence="1">WM001</strain>
    </source>
</reference>
<organism evidence="1 2">
    <name type="scientific">Stentor coeruleus</name>
    <dbReference type="NCBI Taxonomy" id="5963"/>
    <lineage>
        <taxon>Eukaryota</taxon>
        <taxon>Sar</taxon>
        <taxon>Alveolata</taxon>
        <taxon>Ciliophora</taxon>
        <taxon>Postciliodesmatophora</taxon>
        <taxon>Heterotrichea</taxon>
        <taxon>Heterotrichida</taxon>
        <taxon>Stentoridae</taxon>
        <taxon>Stentor</taxon>
    </lineage>
</organism>
<dbReference type="AlphaFoldDB" id="A0A1R2CMJ4"/>
<protein>
    <recommendedName>
        <fullName evidence="3">Protein kinase domain-containing protein</fullName>
    </recommendedName>
</protein>
<gene>
    <name evidence="1" type="ORF">SteCoe_7475</name>
</gene>
<evidence type="ECO:0000313" key="2">
    <source>
        <dbReference type="Proteomes" id="UP000187209"/>
    </source>
</evidence>
<accession>A0A1R2CMJ4</accession>
<evidence type="ECO:0000313" key="1">
    <source>
        <dbReference type="EMBL" id="OMJ90186.1"/>
    </source>
</evidence>
<dbReference type="InterPro" id="IPR011009">
    <property type="entry name" value="Kinase-like_dom_sf"/>
</dbReference>
<keyword evidence="2" id="KW-1185">Reference proteome</keyword>
<comment type="caution">
    <text evidence="1">The sequence shown here is derived from an EMBL/GenBank/DDBJ whole genome shotgun (WGS) entry which is preliminary data.</text>
</comment>
<dbReference type="EMBL" id="MPUH01000108">
    <property type="protein sequence ID" value="OMJ90186.1"/>
    <property type="molecule type" value="Genomic_DNA"/>
</dbReference>
<dbReference type="SUPFAM" id="SSF56112">
    <property type="entry name" value="Protein kinase-like (PK-like)"/>
    <property type="match status" value="1"/>
</dbReference>